<evidence type="ECO:0000313" key="2">
    <source>
        <dbReference type="EMBL" id="CAE7743080.1"/>
    </source>
</evidence>
<organism evidence="2 3">
    <name type="scientific">Symbiodinium necroappetens</name>
    <dbReference type="NCBI Taxonomy" id="1628268"/>
    <lineage>
        <taxon>Eukaryota</taxon>
        <taxon>Sar</taxon>
        <taxon>Alveolata</taxon>
        <taxon>Dinophyceae</taxon>
        <taxon>Suessiales</taxon>
        <taxon>Symbiodiniaceae</taxon>
        <taxon>Symbiodinium</taxon>
    </lineage>
</organism>
<dbReference type="OrthoDB" id="427776at2759"/>
<reference evidence="2" key="1">
    <citation type="submission" date="2021-02" db="EMBL/GenBank/DDBJ databases">
        <authorList>
            <person name="Dougan E. K."/>
            <person name="Rhodes N."/>
            <person name="Thang M."/>
            <person name="Chan C."/>
        </authorList>
    </citation>
    <scope>NUCLEOTIDE SEQUENCE</scope>
</reference>
<evidence type="ECO:0008006" key="4">
    <source>
        <dbReference type="Google" id="ProtNLM"/>
    </source>
</evidence>
<feature type="region of interest" description="Disordered" evidence="1">
    <location>
        <begin position="645"/>
        <end position="665"/>
    </location>
</feature>
<protein>
    <recommendedName>
        <fullName evidence="4">Apple domain-containing protein</fullName>
    </recommendedName>
</protein>
<feature type="compositionally biased region" description="Low complexity" evidence="1">
    <location>
        <begin position="647"/>
        <end position="656"/>
    </location>
</feature>
<comment type="caution">
    <text evidence="2">The sequence shown here is derived from an EMBL/GenBank/DDBJ whole genome shotgun (WGS) entry which is preliminary data.</text>
</comment>
<accession>A0A812XV73</accession>
<name>A0A812XV73_9DINO</name>
<dbReference type="Proteomes" id="UP000601435">
    <property type="component" value="Unassembled WGS sequence"/>
</dbReference>
<evidence type="ECO:0000313" key="3">
    <source>
        <dbReference type="Proteomes" id="UP000601435"/>
    </source>
</evidence>
<feature type="non-terminal residue" evidence="2">
    <location>
        <position position="1"/>
    </location>
</feature>
<sequence length="934" mass="100305">MNGICLGRTIRPPHPGPPNHTYSTSPICKTHGSRTAFAVLELGALPKVPASGGHTLNQMWWKGVPPKSKLPVSLEAGWLTTDLTGISDARSSQSMGTRLFVYSTPNAYLPTDDCEGGNGFDHWGGFVHYPGGPALGVYTVNKLRSVFLYKTVGSTEGMPERVEFYLAKLGKDYRKPRSVASTRHLVGYWPKSHFCQGFPKHEDLLLYTGLEVFVPSQCPGMPRTASGRILGWGTEWNAGDPEFYPMLKDDGSATVFLATAKQEWQASVGYNRKWKAPFVDFSGIYRPVSCVVPGKLPCEDITCPGFVKYSSGLDDAKQEFESPQSYSFGAMGLSRPIEALCGIDRRWGVEAAHASREMHRAMVYLIAIAIVGFPSVAAFRGQSHVQASLTVNQSTPDLGLGIAAVSKYAGGNCQFMPAFDVAAFLVEEAPAAAKGVGMLAKPAVTAVQVAAKVAGEVVPGAGAAANVVSKGVKAAGVAGAVAKGTKTLTLASKAGLVGKVVGGALSLSNPLGMVWTAFNVGTTAYQLYELQKIMRDPHQLCEVLSDWVPPYDHAACLKGLSKNLPGLQLPPNIPDLDLALPNPPSQLAVAKIDKKVALAAAAVLMASTGALALWHHSLHSVAYDRAICPRDLWLEDPMLVDWYTDDASSSSGSSASMEEDREREEEDMLGFSSAPMPRCNGLRWVSVPTQCSASDLACQQRSCQQACCDDERCSLYQFDTKSVGKCWLGESSQFTAEKCEQWVGKVKDQGGFQEDPKLFVQVMGLNKVPNSALEAAKPKSCGMRPLSADACAALTCEDLCKEETDCRFYQLRVGRGECWLSTAELPSQAPEPSWHGGLLDAVKQSQTDCEGGFLCPSDQKCVESCAACAGFMLGAENEKRCRRTAEEGICDPNSWEKDFEGTALDATQCQGLSRVVVKMSEATGFNGHAICQEA</sequence>
<dbReference type="AlphaFoldDB" id="A0A812XV73"/>
<feature type="region of interest" description="Disordered" evidence="1">
    <location>
        <begin position="1"/>
        <end position="25"/>
    </location>
</feature>
<evidence type="ECO:0000256" key="1">
    <source>
        <dbReference type="SAM" id="MobiDB-lite"/>
    </source>
</evidence>
<keyword evidence="3" id="KW-1185">Reference proteome</keyword>
<gene>
    <name evidence="2" type="ORF">SNEC2469_LOCUS21503</name>
</gene>
<proteinExistence type="predicted"/>
<dbReference type="EMBL" id="CAJNJA010038055">
    <property type="protein sequence ID" value="CAE7743080.1"/>
    <property type="molecule type" value="Genomic_DNA"/>
</dbReference>